<gene>
    <name evidence="2" type="ORF">CRHIZ90672A_00000654</name>
</gene>
<dbReference type="EMBL" id="CABFNQ020000694">
    <property type="protein sequence ID" value="CAH0024237.1"/>
    <property type="molecule type" value="Genomic_DNA"/>
</dbReference>
<accession>A0A9N9YMZ1</accession>
<keyword evidence="1" id="KW-1133">Transmembrane helix</keyword>
<keyword evidence="1" id="KW-0472">Membrane</keyword>
<dbReference type="AlphaFoldDB" id="A0A9N9YMZ1"/>
<reference evidence="2" key="1">
    <citation type="submission" date="2021-10" db="EMBL/GenBank/DDBJ databases">
        <authorList>
            <person name="Piombo E."/>
        </authorList>
    </citation>
    <scope>NUCLEOTIDE SEQUENCE</scope>
</reference>
<feature type="transmembrane region" description="Helical" evidence="1">
    <location>
        <begin position="318"/>
        <end position="339"/>
    </location>
</feature>
<dbReference type="Proteomes" id="UP000696573">
    <property type="component" value="Unassembled WGS sequence"/>
</dbReference>
<comment type="caution">
    <text evidence="2">The sequence shown here is derived from an EMBL/GenBank/DDBJ whole genome shotgun (WGS) entry which is preliminary data.</text>
</comment>
<sequence length="353" mass="40892">MKPDIDPVPADLILTLLWGNHLDGHKLRTGKTLATLDKAAYLDYFQLQYGYFTRSHDSNYNDMQIIEYVVNGIKSGVTKETIFSNLKSWAGSDKLCGEKIYEDIVHLTARALVMCNIGALDNQANPRQYLEWKSTDNLQGVIRGHFHAEPQLQERMRLPKTFDAWAIERIGGIFIQFTDNLADHLLLVNDDTTLLVFHHVAFLELQTKESLLPEALVDETFRTLALLFPQSEFISTRRATREKRDWFKKLCQRHLSGHRCQVDDQILRCGTLKADARQIERFQYWRDRLVVLKQSYDDATPATLTQWWFDRRNGPQWYTFWIAITVLIVSTVLGLIQCVQGALQVYKAYHPEG</sequence>
<dbReference type="OrthoDB" id="5428890at2759"/>
<proteinExistence type="predicted"/>
<evidence type="ECO:0000313" key="3">
    <source>
        <dbReference type="Proteomes" id="UP000696573"/>
    </source>
</evidence>
<keyword evidence="3" id="KW-1185">Reference proteome</keyword>
<name>A0A9N9YMZ1_9HYPO</name>
<evidence type="ECO:0000256" key="1">
    <source>
        <dbReference type="SAM" id="Phobius"/>
    </source>
</evidence>
<evidence type="ECO:0000313" key="2">
    <source>
        <dbReference type="EMBL" id="CAH0024237.1"/>
    </source>
</evidence>
<protein>
    <submittedName>
        <fullName evidence="2">Uncharacterized protein</fullName>
    </submittedName>
</protein>
<keyword evidence="1" id="KW-0812">Transmembrane</keyword>
<organism evidence="2 3">
    <name type="scientific">Clonostachys rhizophaga</name>
    <dbReference type="NCBI Taxonomy" id="160324"/>
    <lineage>
        <taxon>Eukaryota</taxon>
        <taxon>Fungi</taxon>
        <taxon>Dikarya</taxon>
        <taxon>Ascomycota</taxon>
        <taxon>Pezizomycotina</taxon>
        <taxon>Sordariomycetes</taxon>
        <taxon>Hypocreomycetidae</taxon>
        <taxon>Hypocreales</taxon>
        <taxon>Bionectriaceae</taxon>
        <taxon>Clonostachys</taxon>
    </lineage>
</organism>